<dbReference type="AlphaFoldDB" id="A0A2V2MPD0"/>
<dbReference type="PROSITE" id="PS51257">
    <property type="entry name" value="PROKAR_LIPOPROTEIN"/>
    <property type="match status" value="1"/>
</dbReference>
<accession>A0A2V2MPD0</accession>
<comment type="caution">
    <text evidence="1">The sequence shown here is derived from an EMBL/GenBank/DDBJ whole genome shotgun (WGS) entry which is preliminary data.</text>
</comment>
<sequence>MNRYQIILIVGVLAGLLLVAGCTEQATPKSGQTLPPTSAPTSIATPLPATQAPVTQTPAPTLFDSQVMEPPADLGVSVSVQKDPVYSNITTTFDGGRGQTLVQSIQARITLSDGRVIEQDLGKQKGDEITTAGTKGADRVQVVVKYMNGDSYLILDKKIELGRAGLATATPTKVATVTTSSEQGLYEGPVTQPPNSLSVTVDVNKEPIYRVITGTFRGGHGQSLISSIDMRAKLGNGELVTRQIANNIGAIGEIQGSDGTDHVQVIVSFKNGETYKIYEKTFGPRG</sequence>
<dbReference type="Proteomes" id="UP000245657">
    <property type="component" value="Unassembled WGS sequence"/>
</dbReference>
<evidence type="ECO:0000313" key="1">
    <source>
        <dbReference type="EMBL" id="PWR69962.1"/>
    </source>
</evidence>
<dbReference type="OrthoDB" id="117298at2157"/>
<dbReference type="EMBL" id="QGMY01000017">
    <property type="protein sequence ID" value="PWR69962.1"/>
    <property type="molecule type" value="Genomic_DNA"/>
</dbReference>
<name>A0A2V2MPD0_9EURY</name>
<evidence type="ECO:0000313" key="2">
    <source>
        <dbReference type="Proteomes" id="UP000245657"/>
    </source>
</evidence>
<gene>
    <name evidence="1" type="ORF">DK846_16155</name>
</gene>
<organism evidence="1 2">
    <name type="scientific">Methanospirillum lacunae</name>
    <dbReference type="NCBI Taxonomy" id="668570"/>
    <lineage>
        <taxon>Archaea</taxon>
        <taxon>Methanobacteriati</taxon>
        <taxon>Methanobacteriota</taxon>
        <taxon>Stenosarchaea group</taxon>
        <taxon>Methanomicrobia</taxon>
        <taxon>Methanomicrobiales</taxon>
        <taxon>Methanospirillaceae</taxon>
        <taxon>Methanospirillum</taxon>
    </lineage>
</organism>
<dbReference type="GeneID" id="97547486"/>
<dbReference type="RefSeq" id="WP_109970026.1">
    <property type="nucleotide sequence ID" value="NZ_CP176093.1"/>
</dbReference>
<protein>
    <submittedName>
        <fullName evidence="1">Uncharacterized protein</fullName>
    </submittedName>
</protein>
<reference evidence="1 2" key="1">
    <citation type="submission" date="2018-05" db="EMBL/GenBank/DDBJ databases">
        <title>Draft genome of Methanospirillum lacunae Ki8-1.</title>
        <authorList>
            <person name="Dueholm M.S."/>
            <person name="Nielsen P.H."/>
            <person name="Bakmann L.F."/>
            <person name="Otzen D.E."/>
        </authorList>
    </citation>
    <scope>NUCLEOTIDE SEQUENCE [LARGE SCALE GENOMIC DNA]</scope>
    <source>
        <strain evidence="1 2">Ki8-1</strain>
    </source>
</reference>
<keyword evidence="2" id="KW-1185">Reference proteome</keyword>
<proteinExistence type="predicted"/>